<organism evidence="1 2">
    <name type="scientific">Parelaphostrongylus tenuis</name>
    <name type="common">Meningeal worm</name>
    <dbReference type="NCBI Taxonomy" id="148309"/>
    <lineage>
        <taxon>Eukaryota</taxon>
        <taxon>Metazoa</taxon>
        <taxon>Ecdysozoa</taxon>
        <taxon>Nematoda</taxon>
        <taxon>Chromadorea</taxon>
        <taxon>Rhabditida</taxon>
        <taxon>Rhabditina</taxon>
        <taxon>Rhabditomorpha</taxon>
        <taxon>Strongyloidea</taxon>
        <taxon>Metastrongylidae</taxon>
        <taxon>Parelaphostrongylus</taxon>
    </lineage>
</organism>
<dbReference type="EMBL" id="JAHQIW010002698">
    <property type="protein sequence ID" value="KAJ1356132.1"/>
    <property type="molecule type" value="Genomic_DNA"/>
</dbReference>
<sequence length="53" mass="6119">MKWFIAANPGLAKRRNFIITTPRGANARGEDESRNTAKALKLNRQFFSIIWKL</sequence>
<keyword evidence="2" id="KW-1185">Reference proteome</keyword>
<reference evidence="1" key="1">
    <citation type="submission" date="2021-06" db="EMBL/GenBank/DDBJ databases">
        <title>Parelaphostrongylus tenuis whole genome reference sequence.</title>
        <authorList>
            <person name="Garwood T.J."/>
            <person name="Larsen P.A."/>
            <person name="Fountain-Jones N.M."/>
            <person name="Garbe J.R."/>
            <person name="Macchietto M.G."/>
            <person name="Kania S.A."/>
            <person name="Gerhold R.W."/>
            <person name="Richards J.E."/>
            <person name="Wolf T.M."/>
        </authorList>
    </citation>
    <scope>NUCLEOTIDE SEQUENCE</scope>
    <source>
        <strain evidence="1">MNPRO001-30</strain>
        <tissue evidence="1">Meninges</tissue>
    </source>
</reference>
<dbReference type="Proteomes" id="UP001196413">
    <property type="component" value="Unassembled WGS sequence"/>
</dbReference>
<protein>
    <submittedName>
        <fullName evidence="1">Uncharacterized protein</fullName>
    </submittedName>
</protein>
<evidence type="ECO:0000313" key="1">
    <source>
        <dbReference type="EMBL" id="KAJ1356132.1"/>
    </source>
</evidence>
<proteinExistence type="predicted"/>
<name>A0AAD5MCL5_PARTN</name>
<dbReference type="AlphaFoldDB" id="A0AAD5MCL5"/>
<gene>
    <name evidence="1" type="ORF">KIN20_013785</name>
</gene>
<evidence type="ECO:0000313" key="2">
    <source>
        <dbReference type="Proteomes" id="UP001196413"/>
    </source>
</evidence>
<accession>A0AAD5MCL5</accession>
<comment type="caution">
    <text evidence="1">The sequence shown here is derived from an EMBL/GenBank/DDBJ whole genome shotgun (WGS) entry which is preliminary data.</text>
</comment>